<feature type="region of interest" description="Disordered" evidence="1">
    <location>
        <begin position="1"/>
        <end position="67"/>
    </location>
</feature>
<feature type="compositionally biased region" description="Polar residues" evidence="1">
    <location>
        <begin position="88"/>
        <end position="105"/>
    </location>
</feature>
<proteinExistence type="predicted"/>
<dbReference type="AlphaFoldDB" id="A0A9N9U123"/>
<feature type="compositionally biased region" description="Basic and acidic residues" evidence="1">
    <location>
        <begin position="31"/>
        <end position="45"/>
    </location>
</feature>
<evidence type="ECO:0000313" key="3">
    <source>
        <dbReference type="Proteomes" id="UP000754883"/>
    </source>
</evidence>
<dbReference type="OrthoDB" id="3563866at2759"/>
<dbReference type="EMBL" id="CABFNO020001240">
    <property type="protein sequence ID" value="CAG9972221.1"/>
    <property type="molecule type" value="Genomic_DNA"/>
</dbReference>
<sequence length="126" mass="13927">MSDKQSYFPPAPTSTQSTSSSTSPPSTPDVEEAKINKDDLKKDPNQHPLPAMMRDFPKPEGDLDIDEALGRQPGRWTIAGQMEANRARSPQQRARQISLSQANSAKQDLDAIKAKLLASHQKMQSR</sequence>
<feature type="region of interest" description="Disordered" evidence="1">
    <location>
        <begin position="82"/>
        <end position="105"/>
    </location>
</feature>
<protein>
    <submittedName>
        <fullName evidence="2">Uncharacterized protein</fullName>
    </submittedName>
</protein>
<organism evidence="2 3">
    <name type="scientific">Clonostachys byssicola</name>
    <dbReference type="NCBI Taxonomy" id="160290"/>
    <lineage>
        <taxon>Eukaryota</taxon>
        <taxon>Fungi</taxon>
        <taxon>Dikarya</taxon>
        <taxon>Ascomycota</taxon>
        <taxon>Pezizomycotina</taxon>
        <taxon>Sordariomycetes</taxon>
        <taxon>Hypocreomycetidae</taxon>
        <taxon>Hypocreales</taxon>
        <taxon>Bionectriaceae</taxon>
        <taxon>Clonostachys</taxon>
    </lineage>
</organism>
<reference evidence="3" key="1">
    <citation type="submission" date="2019-06" db="EMBL/GenBank/DDBJ databases">
        <authorList>
            <person name="Broberg M."/>
        </authorList>
    </citation>
    <scope>NUCLEOTIDE SEQUENCE [LARGE SCALE GENOMIC DNA]</scope>
</reference>
<evidence type="ECO:0000313" key="2">
    <source>
        <dbReference type="EMBL" id="CAG9972221.1"/>
    </source>
</evidence>
<comment type="caution">
    <text evidence="2">The sequence shown here is derived from an EMBL/GenBank/DDBJ whole genome shotgun (WGS) entry which is preliminary data.</text>
</comment>
<evidence type="ECO:0000256" key="1">
    <source>
        <dbReference type="SAM" id="MobiDB-lite"/>
    </source>
</evidence>
<keyword evidence="3" id="KW-1185">Reference proteome</keyword>
<dbReference type="Proteomes" id="UP000754883">
    <property type="component" value="Unassembled WGS sequence"/>
</dbReference>
<accession>A0A9N9U123</accession>
<feature type="compositionally biased region" description="Low complexity" evidence="1">
    <location>
        <begin position="13"/>
        <end position="24"/>
    </location>
</feature>
<gene>
    <name evidence="2" type="ORF">CBYS24578_00000944</name>
</gene>
<reference evidence="2 3" key="2">
    <citation type="submission" date="2021-10" db="EMBL/GenBank/DDBJ databases">
        <authorList>
            <person name="Piombo E."/>
        </authorList>
    </citation>
    <scope>NUCLEOTIDE SEQUENCE [LARGE SCALE GENOMIC DNA]</scope>
</reference>
<name>A0A9N9U123_9HYPO</name>